<dbReference type="InterPro" id="IPR000210">
    <property type="entry name" value="BTB/POZ_dom"/>
</dbReference>
<evidence type="ECO:0000259" key="1">
    <source>
        <dbReference type="PROSITE" id="PS50097"/>
    </source>
</evidence>
<dbReference type="GO" id="GO:0050804">
    <property type="term" value="P:modulation of chemical synaptic transmission"/>
    <property type="evidence" value="ECO:0007669"/>
    <property type="project" value="TreeGrafter"/>
</dbReference>
<keyword evidence="3" id="KW-1185">Reference proteome</keyword>
<dbReference type="Pfam" id="PF07707">
    <property type="entry name" value="BACK"/>
    <property type="match status" value="1"/>
</dbReference>
<feature type="domain" description="BTB" evidence="1">
    <location>
        <begin position="56"/>
        <end position="123"/>
    </location>
</feature>
<dbReference type="Gene3D" id="2.60.120.260">
    <property type="entry name" value="Galactose-binding domain-like"/>
    <property type="match status" value="1"/>
</dbReference>
<dbReference type="Gene3D" id="3.30.710.10">
    <property type="entry name" value="Potassium Channel Kv1.1, Chain A"/>
    <property type="match status" value="1"/>
</dbReference>
<dbReference type="InterPro" id="IPR008979">
    <property type="entry name" value="Galactose-bd-like_sf"/>
</dbReference>
<gene>
    <name evidence="2" type="ORF">QR680_013996</name>
</gene>
<dbReference type="GO" id="GO:0048512">
    <property type="term" value="P:circadian behavior"/>
    <property type="evidence" value="ECO:0007669"/>
    <property type="project" value="TreeGrafter"/>
</dbReference>
<dbReference type="Gene3D" id="1.25.40.420">
    <property type="match status" value="1"/>
</dbReference>
<dbReference type="GO" id="GO:0008344">
    <property type="term" value="P:adult locomotory behavior"/>
    <property type="evidence" value="ECO:0007669"/>
    <property type="project" value="TreeGrafter"/>
</dbReference>
<dbReference type="PANTHER" id="PTHR46306:SF1">
    <property type="entry name" value="BTB_POZ DOMAIN-CONTAINING PROTEIN 9"/>
    <property type="match status" value="1"/>
</dbReference>
<dbReference type="InterPro" id="IPR011705">
    <property type="entry name" value="BACK"/>
</dbReference>
<dbReference type="SMART" id="SM00225">
    <property type="entry name" value="BTB"/>
    <property type="match status" value="1"/>
</dbReference>
<organism evidence="2 3">
    <name type="scientific">Steinernema hermaphroditum</name>
    <dbReference type="NCBI Taxonomy" id="289476"/>
    <lineage>
        <taxon>Eukaryota</taxon>
        <taxon>Metazoa</taxon>
        <taxon>Ecdysozoa</taxon>
        <taxon>Nematoda</taxon>
        <taxon>Chromadorea</taxon>
        <taxon>Rhabditida</taxon>
        <taxon>Tylenchina</taxon>
        <taxon>Panagrolaimomorpha</taxon>
        <taxon>Strongyloidoidea</taxon>
        <taxon>Steinernematidae</taxon>
        <taxon>Steinernema</taxon>
    </lineage>
</organism>
<dbReference type="InterPro" id="IPR011333">
    <property type="entry name" value="SKP1/BTB/POZ_sf"/>
</dbReference>
<dbReference type="PANTHER" id="PTHR46306">
    <property type="entry name" value="BTB/POZ DOMAIN-CONTAINING PROTEIN 9"/>
    <property type="match status" value="1"/>
</dbReference>
<comment type="caution">
    <text evidence="2">The sequence shown here is derived from an EMBL/GenBank/DDBJ whole genome shotgun (WGS) entry which is preliminary data.</text>
</comment>
<dbReference type="Pfam" id="PF00651">
    <property type="entry name" value="BTB"/>
    <property type="match status" value="1"/>
</dbReference>
<dbReference type="SUPFAM" id="SSF54695">
    <property type="entry name" value="POZ domain"/>
    <property type="match status" value="1"/>
</dbReference>
<dbReference type="GO" id="GO:0005737">
    <property type="term" value="C:cytoplasm"/>
    <property type="evidence" value="ECO:0007669"/>
    <property type="project" value="TreeGrafter"/>
</dbReference>
<accession>A0AA39I8S6</accession>
<dbReference type="AlphaFoldDB" id="A0AA39I8S6"/>
<name>A0AA39I8S6_9BILA</name>
<dbReference type="SMART" id="SM00875">
    <property type="entry name" value="BACK"/>
    <property type="match status" value="1"/>
</dbReference>
<protein>
    <recommendedName>
        <fullName evidence="1">BTB domain-containing protein</fullName>
    </recommendedName>
</protein>
<sequence length="428" mass="49074">MQLFPCTQSWRSYHCAVCRHCQRKAVMSAANSEGKVNHVCELLKNISGLLENSENADVTFLVGEAKIPAHRNILACQSEYFRSMLYGGLREGSEKEVKIRDTNPDTFRRLLRYFYTRKLSLGQMEIDVILDLFKLAHLFQEEKLQMEIELYLESRVCIENFYEMLDNASLYSLQKLLSACLTFSDAHTVEVIQCHDFITAPIERIEQILARNTVTAPEIEIFKAVQRWLAQHIMGERERDHNGKERILKLVQLAMIDEMGLLTTVRESKLFGPNDILDALSVQKTTTFGAPRIESPTENVATLDKGALVITADYSFASTPNVLIDGSRTSVKHRIPSSEGITVKLGRIYTIGVVGFTLWHFSCEIDYSYYVETSIDGQKWTRVDRMVEHQRSEQIVRFPEHPVRYIRVVGTACSEGDEFYISRFHCFS</sequence>
<proteinExistence type="predicted"/>
<dbReference type="SUPFAM" id="SSF49785">
    <property type="entry name" value="Galactose-binding domain-like"/>
    <property type="match status" value="1"/>
</dbReference>
<dbReference type="EMBL" id="JAUCMV010000002">
    <property type="protein sequence ID" value="KAK0419175.1"/>
    <property type="molecule type" value="Genomic_DNA"/>
</dbReference>
<dbReference type="InterPro" id="IPR052407">
    <property type="entry name" value="BTB_POZ_domain_cont_9"/>
</dbReference>
<reference evidence="2" key="1">
    <citation type="submission" date="2023-06" db="EMBL/GenBank/DDBJ databases">
        <title>Genomic analysis of the entomopathogenic nematode Steinernema hermaphroditum.</title>
        <authorList>
            <person name="Schwarz E.M."/>
            <person name="Heppert J.K."/>
            <person name="Baniya A."/>
            <person name="Schwartz H.T."/>
            <person name="Tan C.-H."/>
            <person name="Antoshechkin I."/>
            <person name="Sternberg P.W."/>
            <person name="Goodrich-Blair H."/>
            <person name="Dillman A.R."/>
        </authorList>
    </citation>
    <scope>NUCLEOTIDE SEQUENCE</scope>
    <source>
        <strain evidence="2">PS9179</strain>
        <tissue evidence="2">Whole animal</tissue>
    </source>
</reference>
<evidence type="ECO:0000313" key="3">
    <source>
        <dbReference type="Proteomes" id="UP001175271"/>
    </source>
</evidence>
<evidence type="ECO:0000313" key="2">
    <source>
        <dbReference type="EMBL" id="KAK0419175.1"/>
    </source>
</evidence>
<dbReference type="Proteomes" id="UP001175271">
    <property type="component" value="Unassembled WGS sequence"/>
</dbReference>
<dbReference type="PROSITE" id="PS50097">
    <property type="entry name" value="BTB"/>
    <property type="match status" value="1"/>
</dbReference>